<dbReference type="InterPro" id="IPR005180">
    <property type="entry name" value="DUF302"/>
</dbReference>
<dbReference type="PANTHER" id="PTHR38342:SF2">
    <property type="entry name" value="INNER MEMBRANE OR EXPORTED"/>
    <property type="match status" value="1"/>
</dbReference>
<gene>
    <name evidence="2" type="ORF">ACFSJD_17280</name>
</gene>
<dbReference type="EMBL" id="JBHUCO010000016">
    <property type="protein sequence ID" value="MFD1519251.1"/>
    <property type="molecule type" value="Genomic_DNA"/>
</dbReference>
<name>A0ABW4EW99_9PSEU</name>
<dbReference type="CDD" id="cd14797">
    <property type="entry name" value="DUF302"/>
    <property type="match status" value="1"/>
</dbReference>
<evidence type="ECO:0000259" key="1">
    <source>
        <dbReference type="Pfam" id="PF03625"/>
    </source>
</evidence>
<proteinExistence type="predicted"/>
<dbReference type="Pfam" id="PF03625">
    <property type="entry name" value="DUF302"/>
    <property type="match status" value="1"/>
</dbReference>
<sequence length="128" mass="13721">MSDLQITQSANSYQQTVARLERELANRGLNVFARIDHAANARTVGLRMPATIVVTFGSRLTGIPLMIHTPDLALDLPLRVLIRQTDHGVELVSTDPTALLERYGLPPASAAPLTGIKTIITAAAGSRP</sequence>
<protein>
    <submittedName>
        <fullName evidence="2">DUF302 domain-containing protein</fullName>
    </submittedName>
</protein>
<organism evidence="2 3">
    <name type="scientific">Pseudonocardia yunnanensis</name>
    <dbReference type="NCBI Taxonomy" id="58107"/>
    <lineage>
        <taxon>Bacteria</taxon>
        <taxon>Bacillati</taxon>
        <taxon>Actinomycetota</taxon>
        <taxon>Actinomycetes</taxon>
        <taxon>Pseudonocardiales</taxon>
        <taxon>Pseudonocardiaceae</taxon>
        <taxon>Pseudonocardia</taxon>
    </lineage>
</organism>
<reference evidence="3" key="1">
    <citation type="journal article" date="2019" name="Int. J. Syst. Evol. Microbiol.">
        <title>The Global Catalogue of Microorganisms (GCM) 10K type strain sequencing project: providing services to taxonomists for standard genome sequencing and annotation.</title>
        <authorList>
            <consortium name="The Broad Institute Genomics Platform"/>
            <consortium name="The Broad Institute Genome Sequencing Center for Infectious Disease"/>
            <person name="Wu L."/>
            <person name="Ma J."/>
        </authorList>
    </citation>
    <scope>NUCLEOTIDE SEQUENCE [LARGE SCALE GENOMIC DNA]</scope>
    <source>
        <strain evidence="3">CCM 7043</strain>
    </source>
</reference>
<dbReference type="SUPFAM" id="SSF103247">
    <property type="entry name" value="TT1751-like"/>
    <property type="match status" value="1"/>
</dbReference>
<keyword evidence="3" id="KW-1185">Reference proteome</keyword>
<dbReference type="RefSeq" id="WP_344719336.1">
    <property type="nucleotide sequence ID" value="NZ_BAAAUS010000004.1"/>
</dbReference>
<dbReference type="Proteomes" id="UP001597114">
    <property type="component" value="Unassembled WGS sequence"/>
</dbReference>
<evidence type="ECO:0000313" key="3">
    <source>
        <dbReference type="Proteomes" id="UP001597114"/>
    </source>
</evidence>
<comment type="caution">
    <text evidence="2">The sequence shown here is derived from an EMBL/GenBank/DDBJ whole genome shotgun (WGS) entry which is preliminary data.</text>
</comment>
<dbReference type="Gene3D" id="3.30.310.70">
    <property type="entry name" value="TT1751-like domain"/>
    <property type="match status" value="1"/>
</dbReference>
<feature type="domain" description="DUF302" evidence="1">
    <location>
        <begin position="35"/>
        <end position="96"/>
    </location>
</feature>
<dbReference type="PANTHER" id="PTHR38342">
    <property type="entry name" value="SLR5037 PROTEIN"/>
    <property type="match status" value="1"/>
</dbReference>
<dbReference type="InterPro" id="IPR035923">
    <property type="entry name" value="TT1751-like_sf"/>
</dbReference>
<evidence type="ECO:0000313" key="2">
    <source>
        <dbReference type="EMBL" id="MFD1519251.1"/>
    </source>
</evidence>
<accession>A0ABW4EW99</accession>